<accession>A0A061JM29</accession>
<dbReference type="EMBL" id="AMCZ02000042">
    <property type="protein sequence ID" value="EWC39360.1"/>
    <property type="molecule type" value="Genomic_DNA"/>
</dbReference>
<sequence length="102" mass="11086">MSNVDIIRPSLDQLMSLLGSWIVCGYYDESSGEKYESSPCQLVGALTAAPGTNMQHQIFLDSWVGGQPAAGFEYEVDLSEVRYIRTIDPPALALSGRVSEAD</sequence>
<dbReference type="Proteomes" id="UP000026923">
    <property type="component" value="Unassembled WGS sequence"/>
</dbReference>
<dbReference type="HOGENOM" id="CLU_2275050_0_0_6"/>
<dbReference type="AlphaFoldDB" id="A0A061JM29"/>
<evidence type="ECO:0000313" key="2">
    <source>
        <dbReference type="Proteomes" id="UP000026923"/>
    </source>
</evidence>
<proteinExistence type="predicted"/>
<gene>
    <name evidence="1" type="ORF">B597_020655</name>
</gene>
<reference evidence="1 2" key="1">
    <citation type="journal article" date="2013" name="Genome Announc.">
        <title>Draft Genome of the Nitrogen-Fixing Bacterium Pseudomonas stutzeri Strain KOS6 Isolated from Industrial Hydrocarbon Sludge.</title>
        <authorList>
            <person name="Grigoryeva T.V."/>
            <person name="Laikov A.V."/>
            <person name="Naumova R.P."/>
            <person name="Manolov A.I."/>
            <person name="Larin A.K."/>
            <person name="Karpova I.Y."/>
            <person name="Semashko T.A."/>
            <person name="Alexeev D.G."/>
            <person name="Kostryukova E.S."/>
            <person name="Muller R."/>
            <person name="Govorun V.M."/>
        </authorList>
    </citation>
    <scope>NUCLEOTIDE SEQUENCE [LARGE SCALE GENOMIC DNA]</scope>
    <source>
        <strain evidence="1 2">KOS6</strain>
    </source>
</reference>
<organism evidence="1 2">
    <name type="scientific">Stutzerimonas stutzeri KOS6</name>
    <dbReference type="NCBI Taxonomy" id="1218352"/>
    <lineage>
        <taxon>Bacteria</taxon>
        <taxon>Pseudomonadati</taxon>
        <taxon>Pseudomonadota</taxon>
        <taxon>Gammaproteobacteria</taxon>
        <taxon>Pseudomonadales</taxon>
        <taxon>Pseudomonadaceae</taxon>
        <taxon>Stutzerimonas</taxon>
    </lineage>
</organism>
<comment type="caution">
    <text evidence="1">The sequence shown here is derived from an EMBL/GenBank/DDBJ whole genome shotgun (WGS) entry which is preliminary data.</text>
</comment>
<protein>
    <submittedName>
        <fullName evidence="1">Uncharacterized protein</fullName>
    </submittedName>
</protein>
<evidence type="ECO:0000313" key="1">
    <source>
        <dbReference type="EMBL" id="EWC39360.1"/>
    </source>
</evidence>
<name>A0A061JM29_STUST</name>